<dbReference type="EMBL" id="JAUUTY010000005">
    <property type="protein sequence ID" value="KAK1625933.1"/>
    <property type="molecule type" value="Genomic_DNA"/>
</dbReference>
<dbReference type="EMBL" id="JAUUTY010000005">
    <property type="protein sequence ID" value="KAK1625934.1"/>
    <property type="molecule type" value="Genomic_DNA"/>
</dbReference>
<dbReference type="Gene3D" id="3.80.10.10">
    <property type="entry name" value="Ribonuclease Inhibitor"/>
    <property type="match status" value="1"/>
</dbReference>
<dbReference type="EMBL" id="JAUUTY010001338">
    <property type="protein sequence ID" value="KAK1558127.1"/>
    <property type="molecule type" value="Genomic_DNA"/>
</dbReference>
<evidence type="ECO:0000256" key="1">
    <source>
        <dbReference type="SAM" id="MobiDB-lite"/>
    </source>
</evidence>
<evidence type="ECO:0000313" key="7">
    <source>
        <dbReference type="EMBL" id="KAK1625935.1"/>
    </source>
</evidence>
<evidence type="ECO:0000313" key="3">
    <source>
        <dbReference type="EMBL" id="KAK1558127.1"/>
    </source>
</evidence>
<dbReference type="PANTHER" id="PTHR32141">
    <property type="match status" value="1"/>
</dbReference>
<gene>
    <name evidence="5" type="ORF">QYE76_000248</name>
    <name evidence="6" type="ORF">QYE76_000249</name>
    <name evidence="7" type="ORF">QYE76_000250</name>
    <name evidence="3" type="ORF">QYE76_018846</name>
    <name evidence="4" type="ORF">QYE76_018847</name>
</gene>
<dbReference type="EMBL" id="JAUUTY010000005">
    <property type="protein sequence ID" value="KAK1625935.1"/>
    <property type="molecule type" value="Genomic_DNA"/>
</dbReference>
<dbReference type="InterPro" id="IPR001810">
    <property type="entry name" value="F-box_dom"/>
</dbReference>
<proteinExistence type="predicted"/>
<dbReference type="EMBL" id="JAUUTY010001338">
    <property type="protein sequence ID" value="KAK1558128.1"/>
    <property type="molecule type" value="Genomic_DNA"/>
</dbReference>
<evidence type="ECO:0000313" key="5">
    <source>
        <dbReference type="EMBL" id="KAK1625933.1"/>
    </source>
</evidence>
<reference evidence="4" key="1">
    <citation type="submission" date="2023-07" db="EMBL/GenBank/DDBJ databases">
        <title>A chromosome-level genome assembly of Lolium multiflorum.</title>
        <authorList>
            <person name="Chen Y."/>
            <person name="Copetti D."/>
            <person name="Kolliker R."/>
            <person name="Studer B."/>
        </authorList>
    </citation>
    <scope>NUCLEOTIDE SEQUENCE</scope>
    <source>
        <strain evidence="4">02402/16</strain>
        <tissue evidence="4">Leaf</tissue>
    </source>
</reference>
<comment type="caution">
    <text evidence="4">The sequence shown here is derived from an EMBL/GenBank/DDBJ whole genome shotgun (WGS) entry which is preliminary data.</text>
</comment>
<name>A0AAD8PHW1_LOLMU</name>
<dbReference type="SUPFAM" id="SSF81383">
    <property type="entry name" value="F-box domain"/>
    <property type="match status" value="1"/>
</dbReference>
<dbReference type="InterPro" id="IPR053781">
    <property type="entry name" value="F-box_AtFBL13-like"/>
</dbReference>
<dbReference type="InterPro" id="IPR036047">
    <property type="entry name" value="F-box-like_dom_sf"/>
</dbReference>
<evidence type="ECO:0000313" key="6">
    <source>
        <dbReference type="EMBL" id="KAK1625934.1"/>
    </source>
</evidence>
<dbReference type="AlphaFoldDB" id="A0AAD8PHW1"/>
<dbReference type="Proteomes" id="UP001231189">
    <property type="component" value="Unassembled WGS sequence"/>
</dbReference>
<dbReference type="CDD" id="cd22160">
    <property type="entry name" value="F-box_AtFBL13-like"/>
    <property type="match status" value="1"/>
</dbReference>
<dbReference type="InterPro" id="IPR055302">
    <property type="entry name" value="F-box_dom-containing"/>
</dbReference>
<evidence type="ECO:0000259" key="2">
    <source>
        <dbReference type="PROSITE" id="PS50181"/>
    </source>
</evidence>
<dbReference type="InterPro" id="IPR055411">
    <property type="entry name" value="LRR_FXL15/At3g58940/PEG3-like"/>
</dbReference>
<feature type="region of interest" description="Disordered" evidence="1">
    <location>
        <begin position="36"/>
        <end position="81"/>
    </location>
</feature>
<dbReference type="SUPFAM" id="SSF52047">
    <property type="entry name" value="RNI-like"/>
    <property type="match status" value="1"/>
</dbReference>
<evidence type="ECO:0000313" key="4">
    <source>
        <dbReference type="EMBL" id="KAK1558128.1"/>
    </source>
</evidence>
<organism evidence="4 8">
    <name type="scientific">Lolium multiflorum</name>
    <name type="common">Italian ryegrass</name>
    <name type="synonym">Lolium perenne subsp. multiflorum</name>
    <dbReference type="NCBI Taxonomy" id="4521"/>
    <lineage>
        <taxon>Eukaryota</taxon>
        <taxon>Viridiplantae</taxon>
        <taxon>Streptophyta</taxon>
        <taxon>Embryophyta</taxon>
        <taxon>Tracheophyta</taxon>
        <taxon>Spermatophyta</taxon>
        <taxon>Magnoliopsida</taxon>
        <taxon>Liliopsida</taxon>
        <taxon>Poales</taxon>
        <taxon>Poaceae</taxon>
        <taxon>BOP clade</taxon>
        <taxon>Pooideae</taxon>
        <taxon>Poodae</taxon>
        <taxon>Poeae</taxon>
        <taxon>Poeae Chloroplast Group 2 (Poeae type)</taxon>
        <taxon>Loliodinae</taxon>
        <taxon>Loliinae</taxon>
        <taxon>Lolium</taxon>
    </lineage>
</organism>
<dbReference type="Pfam" id="PF24758">
    <property type="entry name" value="LRR_At5g56370"/>
    <property type="match status" value="1"/>
</dbReference>
<dbReference type="PANTHER" id="PTHR32141:SF123">
    <property type="entry name" value="F-BOX DOMAIN-CONTAINING PROTEIN"/>
    <property type="match status" value="1"/>
</dbReference>
<accession>A0AAD8PHW1</accession>
<dbReference type="PROSITE" id="PS50181">
    <property type="entry name" value="FBOX"/>
    <property type="match status" value="1"/>
</dbReference>
<dbReference type="Pfam" id="PF00646">
    <property type="entry name" value="F-box"/>
    <property type="match status" value="1"/>
</dbReference>
<sequence length="372" mass="41090">MDPQGLSLWAYHSDVQAQLKTIRAVRYLKHINDDPLNPISQPPRAGAVGRNAARPPRSGPMTRKMRKLAESRPPPEDPISNLPDDLLVKIVSLLPTKDGARTQVLASRWRHLWRSAPLNLDSDGLFSYRVDLAPVVSQILSSHPGPGRRFCVCRHHLRQSGPAASVDAWLRSPALDNLQELDYTFFEQPPASVFRFSPSLRALTIGRCSLPDDTIPALLHFPLLKHLGLEQVTISEGSVQSLIDGCPAMESLLIYACFGFRRVRIINSLTVRSIGVLDQTSYGESDLVRRTQRWTEASVQIIPGLNSTKLSVPGGGVGGWTRTPLVLSDFLAATYPECGWCLGAGKWVAGLLLLLLRLSYEGLRLLTAGTWW</sequence>
<dbReference type="Gene3D" id="1.20.1280.50">
    <property type="match status" value="1"/>
</dbReference>
<protein>
    <recommendedName>
        <fullName evidence="2">F-box domain-containing protein</fullName>
    </recommendedName>
</protein>
<keyword evidence="8" id="KW-1185">Reference proteome</keyword>
<dbReference type="InterPro" id="IPR032675">
    <property type="entry name" value="LRR_dom_sf"/>
</dbReference>
<evidence type="ECO:0000313" key="8">
    <source>
        <dbReference type="Proteomes" id="UP001231189"/>
    </source>
</evidence>
<feature type="domain" description="F-box" evidence="2">
    <location>
        <begin position="76"/>
        <end position="129"/>
    </location>
</feature>